<organism evidence="3 4">
    <name type="scientific">Enterococcus raffinosus</name>
    <dbReference type="NCBI Taxonomy" id="71452"/>
    <lineage>
        <taxon>Bacteria</taxon>
        <taxon>Bacillati</taxon>
        <taxon>Bacillota</taxon>
        <taxon>Bacilli</taxon>
        <taxon>Lactobacillales</taxon>
        <taxon>Enterococcaceae</taxon>
        <taxon>Enterococcus</taxon>
    </lineage>
</organism>
<dbReference type="InterPro" id="IPR032834">
    <property type="entry name" value="NatK-like_C"/>
</dbReference>
<feature type="domain" description="Sensor histidine kinase NatK-like C-terminal" evidence="2">
    <location>
        <begin position="257"/>
        <end position="361"/>
    </location>
</feature>
<dbReference type="InterPro" id="IPR036890">
    <property type="entry name" value="HATPase_C_sf"/>
</dbReference>
<comment type="caution">
    <text evidence="3">The sequence shown here is derived from an EMBL/GenBank/DDBJ whole genome shotgun (WGS) entry which is preliminary data.</text>
</comment>
<dbReference type="AlphaFoldDB" id="A0AAW8THU0"/>
<keyword evidence="1" id="KW-0472">Membrane</keyword>
<dbReference type="Gene3D" id="3.30.565.10">
    <property type="entry name" value="Histidine kinase-like ATPase, C-terminal domain"/>
    <property type="match status" value="1"/>
</dbReference>
<gene>
    <name evidence="3" type="ORF">P7D69_18290</name>
</gene>
<proteinExistence type="predicted"/>
<evidence type="ECO:0000256" key="1">
    <source>
        <dbReference type="SAM" id="Phobius"/>
    </source>
</evidence>
<dbReference type="GO" id="GO:0042802">
    <property type="term" value="F:identical protein binding"/>
    <property type="evidence" value="ECO:0007669"/>
    <property type="project" value="TreeGrafter"/>
</dbReference>
<evidence type="ECO:0000313" key="4">
    <source>
        <dbReference type="Proteomes" id="UP001254770"/>
    </source>
</evidence>
<dbReference type="SUPFAM" id="SSF55874">
    <property type="entry name" value="ATPase domain of HSP90 chaperone/DNA topoisomerase II/histidine kinase"/>
    <property type="match status" value="1"/>
</dbReference>
<feature type="transmembrane region" description="Helical" evidence="1">
    <location>
        <begin position="114"/>
        <end position="131"/>
    </location>
</feature>
<name>A0AAW8THU0_9ENTE</name>
<dbReference type="Pfam" id="PF14501">
    <property type="entry name" value="HATPase_c_5"/>
    <property type="match status" value="1"/>
</dbReference>
<dbReference type="PANTHER" id="PTHR40448">
    <property type="entry name" value="TWO-COMPONENT SENSOR HISTIDINE KINASE"/>
    <property type="match status" value="1"/>
</dbReference>
<dbReference type="Proteomes" id="UP001254770">
    <property type="component" value="Unassembled WGS sequence"/>
</dbReference>
<reference evidence="3" key="1">
    <citation type="submission" date="2023-03" db="EMBL/GenBank/DDBJ databases">
        <authorList>
            <person name="Shen W."/>
            <person name="Cai J."/>
        </authorList>
    </citation>
    <scope>NUCLEOTIDE SEQUENCE</scope>
    <source>
        <strain evidence="3">Y15</strain>
    </source>
</reference>
<keyword evidence="1" id="KW-1133">Transmembrane helix</keyword>
<dbReference type="RefSeq" id="WP_231371754.1">
    <property type="nucleotide sequence ID" value="NZ_CP104763.1"/>
</dbReference>
<dbReference type="EMBL" id="JARPXL010000027">
    <property type="protein sequence ID" value="MDT2546300.1"/>
    <property type="molecule type" value="Genomic_DNA"/>
</dbReference>
<evidence type="ECO:0000313" key="3">
    <source>
        <dbReference type="EMBL" id="MDT2546300.1"/>
    </source>
</evidence>
<keyword evidence="1" id="KW-0812">Transmembrane</keyword>
<evidence type="ECO:0000259" key="2">
    <source>
        <dbReference type="Pfam" id="PF14501"/>
    </source>
</evidence>
<sequence length="367" mass="42443">MIWFYSIYTIFSYAVFAYLMNSTILSLIGENTFDQYMFLINMTISPAFSILCNYILIRLIEPSLSFLQKHQDNVNQFFLTLINVLLTLCCIIQFGNYFIEEYILKGENLIRKHIIAIFILVIVVLIVYLNFKTRQLDKQRIQQLKDNQLADLTSYVQQIETMYGELRSFRHDYQNVLISLNESIKTKDLAVIEDTYNTILNKEGIVLEDEHYSLAKLDNLKTLPIKGIISTHVIQAWQKNIPVHLEIDDVIQDEPIDILDYVRITSILLDNAIEAAEKSENPFLTIVFLKNAEDNEVKLLIENSCPNEVIDITKVFKKGYSTKGKGRGLGLATVQTILQGYMNLSLQTEFQTGVFRQVLIIKEELPR</sequence>
<accession>A0AAW8THU0</accession>
<feature type="transmembrane region" description="Helical" evidence="1">
    <location>
        <begin position="35"/>
        <end position="56"/>
    </location>
</feature>
<feature type="transmembrane region" description="Helical" evidence="1">
    <location>
        <begin position="7"/>
        <end position="29"/>
    </location>
</feature>
<dbReference type="PANTHER" id="PTHR40448:SF1">
    <property type="entry name" value="TWO-COMPONENT SENSOR HISTIDINE KINASE"/>
    <property type="match status" value="1"/>
</dbReference>
<feature type="transmembrane region" description="Helical" evidence="1">
    <location>
        <begin position="77"/>
        <end position="99"/>
    </location>
</feature>
<protein>
    <submittedName>
        <fullName evidence="3">GHKL domain-containing protein</fullName>
    </submittedName>
</protein>